<gene>
    <name evidence="5" type="ORF">EV199_2109</name>
</gene>
<dbReference type="EMBL" id="SGXA01000001">
    <property type="protein sequence ID" value="RZS76230.1"/>
    <property type="molecule type" value="Genomic_DNA"/>
</dbReference>
<evidence type="ECO:0000313" key="6">
    <source>
        <dbReference type="Proteomes" id="UP000293874"/>
    </source>
</evidence>
<feature type="domain" description="HTH araC/xylS-type" evidence="4">
    <location>
        <begin position="180"/>
        <end position="278"/>
    </location>
</feature>
<accession>A0A4Q7N5F6</accession>
<dbReference type="InterPro" id="IPR018060">
    <property type="entry name" value="HTH_AraC"/>
</dbReference>
<evidence type="ECO:0000256" key="2">
    <source>
        <dbReference type="ARBA" id="ARBA00023125"/>
    </source>
</evidence>
<proteinExistence type="predicted"/>
<reference evidence="5 6" key="1">
    <citation type="submission" date="2019-02" db="EMBL/GenBank/DDBJ databases">
        <title>Genomic Encyclopedia of Type Strains, Phase IV (KMG-IV): sequencing the most valuable type-strain genomes for metagenomic binning, comparative biology and taxonomic classification.</title>
        <authorList>
            <person name="Goeker M."/>
        </authorList>
    </citation>
    <scope>NUCLEOTIDE SEQUENCE [LARGE SCALE GENOMIC DNA]</scope>
    <source>
        <strain evidence="5 6">DSM 18116</strain>
    </source>
</reference>
<dbReference type="Gene3D" id="1.10.10.60">
    <property type="entry name" value="Homeodomain-like"/>
    <property type="match status" value="1"/>
</dbReference>
<keyword evidence="2 5" id="KW-0238">DNA-binding</keyword>
<comment type="caution">
    <text evidence="5">The sequence shown here is derived from an EMBL/GenBank/DDBJ whole genome shotgun (WGS) entry which is preliminary data.</text>
</comment>
<dbReference type="OrthoDB" id="2585681at2"/>
<evidence type="ECO:0000256" key="3">
    <source>
        <dbReference type="ARBA" id="ARBA00023163"/>
    </source>
</evidence>
<dbReference type="AlphaFoldDB" id="A0A4Q7N5F6"/>
<protein>
    <submittedName>
        <fullName evidence="5">AraC-like DNA-binding protein</fullName>
    </submittedName>
</protein>
<dbReference type="Proteomes" id="UP000293874">
    <property type="component" value="Unassembled WGS sequence"/>
</dbReference>
<dbReference type="PROSITE" id="PS01124">
    <property type="entry name" value="HTH_ARAC_FAMILY_2"/>
    <property type="match status" value="1"/>
</dbReference>
<evidence type="ECO:0000313" key="5">
    <source>
        <dbReference type="EMBL" id="RZS76230.1"/>
    </source>
</evidence>
<dbReference type="GO" id="GO:0043565">
    <property type="term" value="F:sequence-specific DNA binding"/>
    <property type="evidence" value="ECO:0007669"/>
    <property type="project" value="InterPro"/>
</dbReference>
<dbReference type="GO" id="GO:0003700">
    <property type="term" value="F:DNA-binding transcription factor activity"/>
    <property type="evidence" value="ECO:0007669"/>
    <property type="project" value="InterPro"/>
</dbReference>
<evidence type="ECO:0000256" key="1">
    <source>
        <dbReference type="ARBA" id="ARBA00023015"/>
    </source>
</evidence>
<name>A0A4Q7N5F6_9BACT</name>
<sequence length="286" mass="33387">MRLQIKDEKTGGDLLLFNNEQGFDRHYFTRDKSNKRFTIAWNPGASQTVTIDEEAYEFPSNSLLTLLFDQSFHFERADGIIAWQFNREFYCIMDHDSEVSCVGFLFGTTDHLFIHLKPEAQQKLKLLFDVFSDELKANDNIRNEMLLALLKRLISYITGLARAEYVPVKKVKDEKYNLIRKFNLLVEASFKSEHAVSFYAAQLFKSPKTLSNLFALYNHKSPSRVIQERILIEAKRLLAYTDKPVKAITYELGFEDMPHFSNFFKKHMKQSPQDFRNNRSIPVSGK</sequence>
<keyword evidence="6" id="KW-1185">Reference proteome</keyword>
<keyword evidence="1" id="KW-0805">Transcription regulation</keyword>
<organism evidence="5 6">
    <name type="scientific">Pseudobacter ginsenosidimutans</name>
    <dbReference type="NCBI Taxonomy" id="661488"/>
    <lineage>
        <taxon>Bacteria</taxon>
        <taxon>Pseudomonadati</taxon>
        <taxon>Bacteroidota</taxon>
        <taxon>Chitinophagia</taxon>
        <taxon>Chitinophagales</taxon>
        <taxon>Chitinophagaceae</taxon>
        <taxon>Pseudobacter</taxon>
    </lineage>
</organism>
<dbReference type="PANTHER" id="PTHR43280:SF32">
    <property type="entry name" value="TRANSCRIPTIONAL REGULATORY PROTEIN"/>
    <property type="match status" value="1"/>
</dbReference>
<keyword evidence="3" id="KW-0804">Transcription</keyword>
<dbReference type="InterPro" id="IPR009057">
    <property type="entry name" value="Homeodomain-like_sf"/>
</dbReference>
<dbReference type="PANTHER" id="PTHR43280">
    <property type="entry name" value="ARAC-FAMILY TRANSCRIPTIONAL REGULATOR"/>
    <property type="match status" value="1"/>
</dbReference>
<dbReference type="RefSeq" id="WP_130540541.1">
    <property type="nucleotide sequence ID" value="NZ_CP042431.1"/>
</dbReference>
<evidence type="ECO:0000259" key="4">
    <source>
        <dbReference type="PROSITE" id="PS01124"/>
    </source>
</evidence>
<dbReference type="SUPFAM" id="SSF46689">
    <property type="entry name" value="Homeodomain-like"/>
    <property type="match status" value="1"/>
</dbReference>
<dbReference type="Pfam" id="PF12833">
    <property type="entry name" value="HTH_18"/>
    <property type="match status" value="1"/>
</dbReference>
<dbReference type="SMART" id="SM00342">
    <property type="entry name" value="HTH_ARAC"/>
    <property type="match status" value="1"/>
</dbReference>